<dbReference type="AlphaFoldDB" id="A0AA37TL59"/>
<accession>A0AA37TL59</accession>
<evidence type="ECO:0000313" key="14">
    <source>
        <dbReference type="Proteomes" id="UP001157440"/>
    </source>
</evidence>
<dbReference type="Pfam" id="PF01041">
    <property type="entry name" value="DegT_DnrJ_EryC1"/>
    <property type="match status" value="1"/>
</dbReference>
<keyword evidence="14" id="KW-1185">Reference proteome</keyword>
<evidence type="ECO:0000256" key="12">
    <source>
        <dbReference type="RuleBase" id="RU004508"/>
    </source>
</evidence>
<feature type="active site" description="Proton acceptor" evidence="10">
    <location>
        <position position="186"/>
    </location>
</feature>
<comment type="pathway">
    <text evidence="2">Bacterial outer membrane biogenesis; LPS O-antigen biosynthesis.</text>
</comment>
<dbReference type="EMBL" id="BSPL01000034">
    <property type="protein sequence ID" value="GLS74287.1"/>
    <property type="molecule type" value="Genomic_DNA"/>
</dbReference>
<comment type="cofactor">
    <cofactor evidence="1">
        <name>pyridoxal 5'-phosphate</name>
        <dbReference type="ChEBI" id="CHEBI:597326"/>
    </cofactor>
</comment>
<evidence type="ECO:0000256" key="9">
    <source>
        <dbReference type="ARBA" id="ARBA00074221"/>
    </source>
</evidence>
<dbReference type="EC" id="2.6.1.102" evidence="8"/>
<proteinExistence type="inferred from homology"/>
<evidence type="ECO:0000256" key="4">
    <source>
        <dbReference type="ARBA" id="ARBA00022679"/>
    </source>
</evidence>
<dbReference type="InterPro" id="IPR000653">
    <property type="entry name" value="DegT/StrS_aminotransferase"/>
</dbReference>
<dbReference type="InterPro" id="IPR015421">
    <property type="entry name" value="PyrdxlP-dep_Trfase_major"/>
</dbReference>
<dbReference type="GO" id="GO:0030170">
    <property type="term" value="F:pyridoxal phosphate binding"/>
    <property type="evidence" value="ECO:0007669"/>
    <property type="project" value="TreeGrafter"/>
</dbReference>
<evidence type="ECO:0000256" key="10">
    <source>
        <dbReference type="PIRSR" id="PIRSR000390-1"/>
    </source>
</evidence>
<evidence type="ECO:0000256" key="1">
    <source>
        <dbReference type="ARBA" id="ARBA00001933"/>
    </source>
</evidence>
<dbReference type="InterPro" id="IPR015424">
    <property type="entry name" value="PyrdxlP-dep_Trfase"/>
</dbReference>
<protein>
    <recommendedName>
        <fullName evidence="9">GDP-perosamine synthase</fullName>
        <ecNumber evidence="8">2.6.1.102</ecNumber>
    </recommendedName>
</protein>
<keyword evidence="3" id="KW-0032">Aminotransferase</keyword>
<dbReference type="CDD" id="cd00616">
    <property type="entry name" value="AHBA_syn"/>
    <property type="match status" value="1"/>
</dbReference>
<evidence type="ECO:0000256" key="2">
    <source>
        <dbReference type="ARBA" id="ARBA00005125"/>
    </source>
</evidence>
<feature type="modified residue" description="N6-(pyridoxal phosphate)lysine" evidence="11">
    <location>
        <position position="186"/>
    </location>
</feature>
<dbReference type="PIRSF" id="PIRSF000390">
    <property type="entry name" value="PLP_StrS"/>
    <property type="match status" value="1"/>
</dbReference>
<dbReference type="Gene3D" id="3.40.640.10">
    <property type="entry name" value="Type I PLP-dependent aspartate aminotransferase-like (Major domain)"/>
    <property type="match status" value="1"/>
</dbReference>
<dbReference type="Proteomes" id="UP001157440">
    <property type="component" value="Unassembled WGS sequence"/>
</dbReference>
<keyword evidence="5 11" id="KW-0663">Pyridoxal phosphate</keyword>
<evidence type="ECO:0000256" key="6">
    <source>
        <dbReference type="ARBA" id="ARBA00037999"/>
    </source>
</evidence>
<sequence length="393" mass="42447">MADRNFIPVAAPTLGGNERAYVLECLDSTWISSSGRFLDAFEADFARFCGVSHAVAVNNGTTALHLALTALGIGPGDEVIVPNLTYIASANAVTYCGAKPVFADCEPLTLNLDPDCIEARITPRTRAILPVHLYGHPADMDRIMRLAARYDLHVVEDAAEAHGATYRGRPVGSFGACATFSFYGNKIITTGEGGMVVTDDATLAARLRLYRGQGLDPQRRYIHPVVGFNYRMTNLAAAIGLAQLERIDTILAARRQVAAWYAERLAGIEGLRLLGSQPWAVPVPWLVTVLLTGGGACERDAVMAALLADGIDSRPIFYPTHQQAPYHEETCYPVAETWSVRGLNLPTFEAMTEADVAAVCASLGRAMAKCAAALRSAEQNHVHESHARRIRVI</sequence>
<dbReference type="PANTHER" id="PTHR30244:SF34">
    <property type="entry name" value="DTDP-4-AMINO-4,6-DIDEOXYGALACTOSE TRANSAMINASE"/>
    <property type="match status" value="1"/>
</dbReference>
<dbReference type="GO" id="GO:0000271">
    <property type="term" value="P:polysaccharide biosynthetic process"/>
    <property type="evidence" value="ECO:0007669"/>
    <property type="project" value="TreeGrafter"/>
</dbReference>
<dbReference type="PANTHER" id="PTHR30244">
    <property type="entry name" value="TRANSAMINASE"/>
    <property type="match status" value="1"/>
</dbReference>
<evidence type="ECO:0000256" key="11">
    <source>
        <dbReference type="PIRSR" id="PIRSR000390-2"/>
    </source>
</evidence>
<dbReference type="Gene3D" id="3.90.1150.10">
    <property type="entry name" value="Aspartate Aminotransferase, domain 1"/>
    <property type="match status" value="1"/>
</dbReference>
<dbReference type="InterPro" id="IPR015422">
    <property type="entry name" value="PyrdxlP-dep_Trfase_small"/>
</dbReference>
<evidence type="ECO:0000256" key="5">
    <source>
        <dbReference type="ARBA" id="ARBA00022898"/>
    </source>
</evidence>
<organism evidence="13 14">
    <name type="scientific">Methylobacterium tardum</name>
    <dbReference type="NCBI Taxonomy" id="374432"/>
    <lineage>
        <taxon>Bacteria</taxon>
        <taxon>Pseudomonadati</taxon>
        <taxon>Pseudomonadota</taxon>
        <taxon>Alphaproteobacteria</taxon>
        <taxon>Hyphomicrobiales</taxon>
        <taxon>Methylobacteriaceae</taxon>
        <taxon>Methylobacterium</taxon>
    </lineage>
</organism>
<comment type="similarity">
    <text evidence="6 12">Belongs to the DegT/DnrJ/EryC1 family.</text>
</comment>
<evidence type="ECO:0000313" key="13">
    <source>
        <dbReference type="EMBL" id="GLS74287.1"/>
    </source>
</evidence>
<comment type="catalytic activity">
    <reaction evidence="7">
        <text>GDP-alpha-D-perosamine + 2-oxoglutarate = GDP-4-dehydro-alpha-D-rhamnose + L-glutamate</text>
        <dbReference type="Rhea" id="RHEA:36779"/>
        <dbReference type="ChEBI" id="CHEBI:16810"/>
        <dbReference type="ChEBI" id="CHEBI:29985"/>
        <dbReference type="ChEBI" id="CHEBI:57964"/>
        <dbReference type="ChEBI" id="CHEBI:73996"/>
        <dbReference type="EC" id="2.6.1.102"/>
    </reaction>
</comment>
<reference evidence="14" key="1">
    <citation type="journal article" date="2019" name="Int. J. Syst. Evol. Microbiol.">
        <title>The Global Catalogue of Microorganisms (GCM) 10K type strain sequencing project: providing services to taxonomists for standard genome sequencing and annotation.</title>
        <authorList>
            <consortium name="The Broad Institute Genomics Platform"/>
            <consortium name="The Broad Institute Genome Sequencing Center for Infectious Disease"/>
            <person name="Wu L."/>
            <person name="Ma J."/>
        </authorList>
    </citation>
    <scope>NUCLEOTIDE SEQUENCE [LARGE SCALE GENOMIC DNA]</scope>
    <source>
        <strain evidence="14">NBRC 103632</strain>
    </source>
</reference>
<dbReference type="SUPFAM" id="SSF53383">
    <property type="entry name" value="PLP-dependent transferases"/>
    <property type="match status" value="1"/>
</dbReference>
<gene>
    <name evidence="13" type="primary">per</name>
    <name evidence="13" type="ORF">GCM10007890_63020</name>
</gene>
<dbReference type="GO" id="GO:0102933">
    <property type="term" value="F:GDP-4-dehydro-6-deoxy-D-mannose-4-aminotransferase activity"/>
    <property type="evidence" value="ECO:0007669"/>
    <property type="project" value="UniProtKB-EC"/>
</dbReference>
<comment type="caution">
    <text evidence="13">The sequence shown here is derived from an EMBL/GenBank/DDBJ whole genome shotgun (WGS) entry which is preliminary data.</text>
</comment>
<dbReference type="RefSeq" id="WP_238198952.1">
    <property type="nucleotide sequence ID" value="NZ_BPQZ01000029.1"/>
</dbReference>
<dbReference type="FunFam" id="3.40.640.10:FF:000090">
    <property type="entry name" value="Pyridoxal phosphate-dependent aminotransferase"/>
    <property type="match status" value="1"/>
</dbReference>
<keyword evidence="4" id="KW-0808">Transferase</keyword>
<evidence type="ECO:0000256" key="8">
    <source>
        <dbReference type="ARBA" id="ARBA00066317"/>
    </source>
</evidence>
<evidence type="ECO:0000256" key="7">
    <source>
        <dbReference type="ARBA" id="ARBA00051587"/>
    </source>
</evidence>
<name>A0AA37TL59_9HYPH</name>
<evidence type="ECO:0000256" key="3">
    <source>
        <dbReference type="ARBA" id="ARBA00022576"/>
    </source>
</evidence>